<dbReference type="EMBL" id="CAXAMM010011068">
    <property type="protein sequence ID" value="CAK9024908.1"/>
    <property type="molecule type" value="Genomic_DNA"/>
</dbReference>
<dbReference type="PANTHER" id="PTHR22603">
    <property type="entry name" value="CHOLINE/ETHANOALAMINE KINASE"/>
    <property type="match status" value="1"/>
</dbReference>
<dbReference type="Gene3D" id="3.90.1200.10">
    <property type="match status" value="1"/>
</dbReference>
<comment type="pathway">
    <text evidence="1">Phospholipid metabolism; phosphatidylethanolamine biosynthesis; phosphatidylethanolamine from ethanolamine: step 1/3.</text>
</comment>
<keyword evidence="4" id="KW-0808">Transferase</keyword>
<accession>A0ABP0KDX5</accession>
<dbReference type="Proteomes" id="UP001642464">
    <property type="component" value="Unassembled WGS sequence"/>
</dbReference>
<evidence type="ECO:0000256" key="2">
    <source>
        <dbReference type="ARBA" id="ARBA00038211"/>
    </source>
</evidence>
<name>A0ABP0KDX5_9DINO</name>
<keyword evidence="5" id="KW-1185">Reference proteome</keyword>
<reference evidence="4 5" key="1">
    <citation type="submission" date="2024-02" db="EMBL/GenBank/DDBJ databases">
        <authorList>
            <person name="Chen Y."/>
            <person name="Shah S."/>
            <person name="Dougan E. K."/>
            <person name="Thang M."/>
            <person name="Chan C."/>
        </authorList>
    </citation>
    <scope>NUCLEOTIDE SEQUENCE [LARGE SCALE GENOMIC DNA]</scope>
</reference>
<dbReference type="GO" id="GO:0016301">
    <property type="term" value="F:kinase activity"/>
    <property type="evidence" value="ECO:0007669"/>
    <property type="project" value="UniProtKB-KW"/>
</dbReference>
<comment type="caution">
    <text evidence="4">The sequence shown here is derived from an EMBL/GenBank/DDBJ whole genome shotgun (WGS) entry which is preliminary data.</text>
</comment>
<keyword evidence="4" id="KW-0418">Kinase</keyword>
<gene>
    <name evidence="4" type="ORF">SCF082_LOCUS16834</name>
</gene>
<evidence type="ECO:0000313" key="4">
    <source>
        <dbReference type="EMBL" id="CAK9024908.1"/>
    </source>
</evidence>
<sequence>MTAGFSNYVWQISWEDRPLVVKCFTDLVLLRVEMHAVGAIDQLASACHVGPRIHSCCHLGMVMDFLPGRTLEEADVHCGNWKLLEQIASRLFEFHRQEIPMAAMGEPMLWRTMEKMLLVVDGQSLPAKVPSLAEIRRELALAREALERFEPKVVCGHGDFKPSNVIAHEGEVWLIDFELGGPNYRGFDWMKLFRRPEGVSQKDLEHFLRSYCAEEDEMDLPSLLRETLVFEPLTWLEAFVFFLALPQYKLEDLPKWQQLAEHRWEMYQQTRYRLLPEA</sequence>
<dbReference type="SUPFAM" id="SSF56112">
    <property type="entry name" value="Protein kinase-like (PK-like)"/>
    <property type="match status" value="1"/>
</dbReference>
<dbReference type="EC" id="2.7.1.82" evidence="3"/>
<evidence type="ECO:0000313" key="5">
    <source>
        <dbReference type="Proteomes" id="UP001642464"/>
    </source>
</evidence>
<evidence type="ECO:0000256" key="1">
    <source>
        <dbReference type="ARBA" id="ARBA00037883"/>
    </source>
</evidence>
<proteinExistence type="inferred from homology"/>
<dbReference type="InterPro" id="IPR011009">
    <property type="entry name" value="Kinase-like_dom_sf"/>
</dbReference>
<protein>
    <recommendedName>
        <fullName evidence="3">ethanolamine kinase</fullName>
        <ecNumber evidence="3">2.7.1.82</ecNumber>
    </recommendedName>
</protein>
<organism evidence="4 5">
    <name type="scientific">Durusdinium trenchii</name>
    <dbReference type="NCBI Taxonomy" id="1381693"/>
    <lineage>
        <taxon>Eukaryota</taxon>
        <taxon>Sar</taxon>
        <taxon>Alveolata</taxon>
        <taxon>Dinophyceae</taxon>
        <taxon>Suessiales</taxon>
        <taxon>Symbiodiniaceae</taxon>
        <taxon>Durusdinium</taxon>
    </lineage>
</organism>
<dbReference type="PANTHER" id="PTHR22603:SF66">
    <property type="entry name" value="ETHANOLAMINE KINASE"/>
    <property type="match status" value="1"/>
</dbReference>
<evidence type="ECO:0000256" key="3">
    <source>
        <dbReference type="ARBA" id="ARBA00038874"/>
    </source>
</evidence>
<comment type="similarity">
    <text evidence="2">Belongs to the choline/ethanolamine kinase family.</text>
</comment>
<dbReference type="Pfam" id="PF01633">
    <property type="entry name" value="Choline_kinase"/>
    <property type="match status" value="1"/>
</dbReference>